<evidence type="ECO:0000313" key="1">
    <source>
        <dbReference type="EMBL" id="OAG29069.1"/>
    </source>
</evidence>
<dbReference type="SUPFAM" id="SSF52047">
    <property type="entry name" value="RNI-like"/>
    <property type="match status" value="1"/>
</dbReference>
<name>A0A177EDJ8_9MICR</name>
<dbReference type="Proteomes" id="UP000185944">
    <property type="component" value="Unassembled WGS sequence"/>
</dbReference>
<dbReference type="InterPro" id="IPR032675">
    <property type="entry name" value="LRR_dom_sf"/>
</dbReference>
<dbReference type="EMBL" id="LTDL01000042">
    <property type="protein sequence ID" value="OAG29069.1"/>
    <property type="molecule type" value="Genomic_DNA"/>
</dbReference>
<organism evidence="1 2">
    <name type="scientific">Nematocida displodere</name>
    <dbReference type="NCBI Taxonomy" id="1805483"/>
    <lineage>
        <taxon>Eukaryota</taxon>
        <taxon>Fungi</taxon>
        <taxon>Fungi incertae sedis</taxon>
        <taxon>Microsporidia</taxon>
        <taxon>Nematocida</taxon>
    </lineage>
</organism>
<proteinExistence type="predicted"/>
<protein>
    <submittedName>
        <fullName evidence="1">Uncharacterized protein</fullName>
    </submittedName>
</protein>
<accession>A0A177EDJ8</accession>
<dbReference type="VEuPathDB" id="MicrosporidiaDB:NEDG_01208"/>
<dbReference type="AlphaFoldDB" id="A0A177EDJ8"/>
<comment type="caution">
    <text evidence="1">The sequence shown here is derived from an EMBL/GenBank/DDBJ whole genome shotgun (WGS) entry which is preliminary data.</text>
</comment>
<keyword evidence="2" id="KW-1185">Reference proteome</keyword>
<dbReference type="GeneID" id="93647558"/>
<dbReference type="Gene3D" id="3.80.10.10">
    <property type="entry name" value="Ribonuclease Inhibitor"/>
    <property type="match status" value="1"/>
</dbReference>
<evidence type="ECO:0000313" key="2">
    <source>
        <dbReference type="Proteomes" id="UP000185944"/>
    </source>
</evidence>
<dbReference type="RefSeq" id="XP_067543814.1">
    <property type="nucleotide sequence ID" value="XM_067688626.1"/>
</dbReference>
<sequence>MKQKGRFGAVLWQAMVVAVSVAVGVHATGFSLKKIKKEVSALTKQSARVFQRSNQPDPSSPDIAMGALGPGGTTAKTEIGTETSQKPVSFKAKTLVVTNPSPMMVSCLIEVSRQHPKVLAVAEIQMEITMDETRRLVVRVDEGRLGVVKIKVITDGSGEDDQFFVPRQFHDAFFALFPNLENLLIKESALQANAHNDLARNLSFCFSHPLVTFLRIEQVAFQTIISGYIYNQCFPSLRRLELANGRYITPRASDTSAPHVHLAKLHITNADIQVFQIDLFQNFPNLDYLALNSIQNLHLVYVSGLRHPTTDKIPLTVLLTYQCPNLTEITVSIEPRQTITKIGSLVDLVTPACTNRLRLQKKDYFLNHLEIICCPRAVLSKKAYHRSIIFINRSGEAAPAPRSGAQDQCISGCGCGHVFGGLKRLSRRAGSVGAEKIAE</sequence>
<reference evidence="1 2" key="1">
    <citation type="submission" date="2016-02" db="EMBL/GenBank/DDBJ databases">
        <title>Discovery of a natural microsporidian pathogen with a broad tissue tropism in Caenorhabditis elegans.</title>
        <authorList>
            <person name="Luallen R.J."/>
            <person name="Reinke A.W."/>
            <person name="Tong L."/>
            <person name="Botts M.R."/>
            <person name="Felix M.-A."/>
            <person name="Troemel E.R."/>
        </authorList>
    </citation>
    <scope>NUCLEOTIDE SEQUENCE [LARGE SCALE GENOMIC DNA]</scope>
    <source>
        <strain evidence="1 2">JUm2807</strain>
    </source>
</reference>
<gene>
    <name evidence="1" type="ORF">NEDG_01208</name>
</gene>